<feature type="transmembrane region" description="Helical" evidence="1">
    <location>
        <begin position="36"/>
        <end position="57"/>
    </location>
</feature>
<keyword evidence="1" id="KW-0472">Membrane</keyword>
<protein>
    <submittedName>
        <fullName evidence="2">Uncharacterized protein</fullName>
    </submittedName>
</protein>
<keyword evidence="1" id="KW-0812">Transmembrane</keyword>
<evidence type="ECO:0000313" key="3">
    <source>
        <dbReference type="Proteomes" id="UP000251889"/>
    </source>
</evidence>
<dbReference type="AlphaFoldDB" id="A0A364Y2J7"/>
<dbReference type="Proteomes" id="UP000251889">
    <property type="component" value="Unassembled WGS sequence"/>
</dbReference>
<name>A0A364Y2J7_9BACT</name>
<evidence type="ECO:0000256" key="1">
    <source>
        <dbReference type="SAM" id="Phobius"/>
    </source>
</evidence>
<gene>
    <name evidence="2" type="ORF">DQQ10_12260</name>
</gene>
<reference evidence="2 3" key="1">
    <citation type="submission" date="2018-06" db="EMBL/GenBank/DDBJ databases">
        <title>Chryseolinea flavus sp. nov., a member of the phylum Bacteroidetes isolated from soil.</title>
        <authorList>
            <person name="Li Y."/>
            <person name="Wang J."/>
        </authorList>
    </citation>
    <scope>NUCLEOTIDE SEQUENCE [LARGE SCALE GENOMIC DNA]</scope>
    <source>
        <strain evidence="2 3">SDU1-6</strain>
    </source>
</reference>
<feature type="transmembrane region" description="Helical" evidence="1">
    <location>
        <begin position="7"/>
        <end position="24"/>
    </location>
</feature>
<dbReference type="EMBL" id="QMFY01000005">
    <property type="protein sequence ID" value="RAW01000.1"/>
    <property type="molecule type" value="Genomic_DNA"/>
</dbReference>
<dbReference type="RefSeq" id="WP_112747156.1">
    <property type="nucleotide sequence ID" value="NZ_QMFY01000005.1"/>
</dbReference>
<accession>A0A364Y2J7</accession>
<proteinExistence type="predicted"/>
<feature type="transmembrane region" description="Helical" evidence="1">
    <location>
        <begin position="104"/>
        <end position="124"/>
    </location>
</feature>
<keyword evidence="3" id="KW-1185">Reference proteome</keyword>
<feature type="transmembrane region" description="Helical" evidence="1">
    <location>
        <begin position="69"/>
        <end position="92"/>
    </location>
</feature>
<sequence length="132" mass="14950">MNVFQQYLYCAFLSSLTVLVSGMVTMPDDCGQCVLLYIVGSGLMFLAMLLLTLPYFLLRVNVAQWAEKIILGIIATLTPPILLAGLLLKYYYDPDRYDNSDFEVFSPAVITAFIVGVWTFYIYMRKDEGRSS</sequence>
<keyword evidence="1" id="KW-1133">Transmembrane helix</keyword>
<evidence type="ECO:0000313" key="2">
    <source>
        <dbReference type="EMBL" id="RAW01000.1"/>
    </source>
</evidence>
<comment type="caution">
    <text evidence="2">The sequence shown here is derived from an EMBL/GenBank/DDBJ whole genome shotgun (WGS) entry which is preliminary data.</text>
</comment>
<organism evidence="2 3">
    <name type="scientific">Pseudochryseolinea flava</name>
    <dbReference type="NCBI Taxonomy" id="2059302"/>
    <lineage>
        <taxon>Bacteria</taxon>
        <taxon>Pseudomonadati</taxon>
        <taxon>Bacteroidota</taxon>
        <taxon>Cytophagia</taxon>
        <taxon>Cytophagales</taxon>
        <taxon>Fulvivirgaceae</taxon>
        <taxon>Pseudochryseolinea</taxon>
    </lineage>
</organism>